<evidence type="ECO:0000313" key="2">
    <source>
        <dbReference type="EMBL" id="GAA3016064.1"/>
    </source>
</evidence>
<proteinExistence type="predicted"/>
<reference evidence="2 3" key="1">
    <citation type="journal article" date="2019" name="Int. J. Syst. Evol. Microbiol.">
        <title>The Global Catalogue of Microorganisms (GCM) 10K type strain sequencing project: providing services to taxonomists for standard genome sequencing and annotation.</title>
        <authorList>
            <consortium name="The Broad Institute Genomics Platform"/>
            <consortium name="The Broad Institute Genome Sequencing Center for Infectious Disease"/>
            <person name="Wu L."/>
            <person name="Ma J."/>
        </authorList>
    </citation>
    <scope>NUCLEOTIDE SEQUENCE [LARGE SCALE GENOMIC DNA]</scope>
    <source>
        <strain evidence="2 3">JCM 3106</strain>
    </source>
</reference>
<sequence>MSQSATPEPDHPEPLALDPDGVPAGEPVIVKGMGPALAGLLVPLTSGRGGRFARGYDGELVYLPGGREPLLHVGSSRGVPHHRGFAHPFGGAEPPVPRFVTRDTLGTGPWNLRRDLWPLVAKELAFAYYHELITAHPERTRSTWEEFEEAFAAEEWNSPAMRRLVRAAVPRHPDRLDLDRLDRPLHGIRFGDRAGVRRWMRGYLAADLERRSDPAHSADHAMVLALLSVRAVLAEAGVSDPWFREFSDHLAGGSPASYLEELRALAEAGVVVFLGADLVIDRYEGRWRAQSPTAPGAVTSAVLVDTGRPVWSPDRTAVTASGADPWARAPRRRPATRTETRYSRILTTAPVWGRHPI</sequence>
<gene>
    <name evidence="2" type="ORF">GCM10017559_44590</name>
</gene>
<dbReference type="Proteomes" id="UP001499930">
    <property type="component" value="Unassembled WGS sequence"/>
</dbReference>
<feature type="region of interest" description="Disordered" evidence="1">
    <location>
        <begin position="1"/>
        <end position="23"/>
    </location>
</feature>
<evidence type="ECO:0000313" key="3">
    <source>
        <dbReference type="Proteomes" id="UP001499930"/>
    </source>
</evidence>
<evidence type="ECO:0000256" key="1">
    <source>
        <dbReference type="SAM" id="MobiDB-lite"/>
    </source>
</evidence>
<protein>
    <submittedName>
        <fullName evidence="2">Uncharacterized protein</fullName>
    </submittedName>
</protein>
<dbReference type="RefSeq" id="WP_344898419.1">
    <property type="nucleotide sequence ID" value="NZ_BAAAWD010000012.1"/>
</dbReference>
<comment type="caution">
    <text evidence="2">The sequence shown here is derived from an EMBL/GenBank/DDBJ whole genome shotgun (WGS) entry which is preliminary data.</text>
</comment>
<accession>A0ABN3YBB4</accession>
<organism evidence="2 3">
    <name type="scientific">Streptosporangium longisporum</name>
    <dbReference type="NCBI Taxonomy" id="46187"/>
    <lineage>
        <taxon>Bacteria</taxon>
        <taxon>Bacillati</taxon>
        <taxon>Actinomycetota</taxon>
        <taxon>Actinomycetes</taxon>
        <taxon>Streptosporangiales</taxon>
        <taxon>Streptosporangiaceae</taxon>
        <taxon>Streptosporangium</taxon>
    </lineage>
</organism>
<dbReference type="EMBL" id="BAAAWD010000012">
    <property type="protein sequence ID" value="GAA3016064.1"/>
    <property type="molecule type" value="Genomic_DNA"/>
</dbReference>
<name>A0ABN3YBB4_9ACTN</name>
<keyword evidence="3" id="KW-1185">Reference proteome</keyword>